<feature type="transmembrane region" description="Helical" evidence="1">
    <location>
        <begin position="65"/>
        <end position="88"/>
    </location>
</feature>
<dbReference type="InterPro" id="IPR002656">
    <property type="entry name" value="Acyl_transf_3_dom"/>
</dbReference>
<sequence>MTAMTAQRRPDPLASARNRDILHACRALGILQVIWFHVVIAVARLAPEGAMPGIIDRIPGVLNPLWQAMGVDLIFMVSALLLGLSLLSEAQDTGRISLRAHAVKRLSRILPLYWLALLVYALAEGRFGGDFWRSALFAGHILGDRNVIPVGWSMEVIILVYMALPFAVMGLLRSRRPWLWLAGALALTSLPRLAYLILSHADAAGFYPVMLADRTPPPAAFDLYFRPWFRLSPFVIGLGLAFALSRGLRPPLRPFLWLLSLAGLVYGTGLPIHDADSWPYRMGGPVFWSLFWAFCHTIFALGAAGVIWLAVTGHGTARLPLHRLWQAISQAIFPIYLFHMPIIALAAIPVYRSTDLEALAGTTAAHVLATGALTAALTLGLAMLLNRYVEAPLQTRLRRRFLGNAPK</sequence>
<name>A0A2V1P3D4_9RHOB</name>
<dbReference type="InterPro" id="IPR052728">
    <property type="entry name" value="O2_lipid_transport_reg"/>
</dbReference>
<dbReference type="AlphaFoldDB" id="A0A2V1P3D4"/>
<feature type="transmembrane region" description="Helical" evidence="1">
    <location>
        <begin position="363"/>
        <end position="389"/>
    </location>
</feature>
<keyword evidence="1" id="KW-0472">Membrane</keyword>
<evidence type="ECO:0000256" key="1">
    <source>
        <dbReference type="SAM" id="Phobius"/>
    </source>
</evidence>
<keyword evidence="1" id="KW-1133">Transmembrane helix</keyword>
<dbReference type="RefSeq" id="WP_109389700.1">
    <property type="nucleotide sequence ID" value="NZ_QETF01000020.1"/>
</dbReference>
<feature type="transmembrane region" description="Helical" evidence="1">
    <location>
        <begin position="285"/>
        <end position="311"/>
    </location>
</feature>
<reference evidence="4" key="1">
    <citation type="submission" date="2018-05" db="EMBL/GenBank/DDBJ databases">
        <authorList>
            <person name="Du Z."/>
            <person name="Wang X."/>
        </authorList>
    </citation>
    <scope>NUCLEOTIDE SEQUENCE [LARGE SCALE GENOMIC DNA]</scope>
    <source>
        <strain evidence="4">WDS4C29</strain>
    </source>
</reference>
<protein>
    <recommendedName>
        <fullName evidence="2">Acyltransferase 3 domain-containing protein</fullName>
    </recommendedName>
</protein>
<evidence type="ECO:0000259" key="2">
    <source>
        <dbReference type="Pfam" id="PF01757"/>
    </source>
</evidence>
<gene>
    <name evidence="3" type="ORF">DFK10_14230</name>
</gene>
<evidence type="ECO:0000313" key="4">
    <source>
        <dbReference type="Proteomes" id="UP000245293"/>
    </source>
</evidence>
<feature type="transmembrane region" description="Helical" evidence="1">
    <location>
        <begin position="228"/>
        <end position="248"/>
    </location>
</feature>
<dbReference type="GO" id="GO:0016747">
    <property type="term" value="F:acyltransferase activity, transferring groups other than amino-acyl groups"/>
    <property type="evidence" value="ECO:0007669"/>
    <property type="project" value="InterPro"/>
</dbReference>
<keyword evidence="4" id="KW-1185">Reference proteome</keyword>
<dbReference type="EMBL" id="QETF01000020">
    <property type="protein sequence ID" value="PWG15937.1"/>
    <property type="molecule type" value="Genomic_DNA"/>
</dbReference>
<comment type="caution">
    <text evidence="3">The sequence shown here is derived from an EMBL/GenBank/DDBJ whole genome shotgun (WGS) entry which is preliminary data.</text>
</comment>
<feature type="transmembrane region" description="Helical" evidence="1">
    <location>
        <begin position="178"/>
        <end position="198"/>
    </location>
</feature>
<dbReference type="PANTHER" id="PTHR11161">
    <property type="entry name" value="O-ACYLTRANSFERASE"/>
    <property type="match status" value="1"/>
</dbReference>
<proteinExistence type="predicted"/>
<dbReference type="PANTHER" id="PTHR11161:SF0">
    <property type="entry name" value="O-ACYLTRANSFERASE LIKE PROTEIN"/>
    <property type="match status" value="1"/>
</dbReference>
<feature type="transmembrane region" description="Helical" evidence="1">
    <location>
        <begin position="255"/>
        <end position="273"/>
    </location>
</feature>
<feature type="transmembrane region" description="Helical" evidence="1">
    <location>
        <begin position="147"/>
        <end position="171"/>
    </location>
</feature>
<feature type="transmembrane region" description="Helical" evidence="1">
    <location>
        <begin position="331"/>
        <end position="351"/>
    </location>
</feature>
<feature type="transmembrane region" description="Helical" evidence="1">
    <location>
        <begin position="21"/>
        <end position="45"/>
    </location>
</feature>
<dbReference type="Proteomes" id="UP000245293">
    <property type="component" value="Unassembled WGS sequence"/>
</dbReference>
<dbReference type="OrthoDB" id="9796461at2"/>
<feature type="domain" description="Acyltransferase 3" evidence="2">
    <location>
        <begin position="22"/>
        <end position="373"/>
    </location>
</feature>
<dbReference type="Pfam" id="PF01757">
    <property type="entry name" value="Acyl_transf_3"/>
    <property type="match status" value="1"/>
</dbReference>
<feature type="transmembrane region" description="Helical" evidence="1">
    <location>
        <begin position="109"/>
        <end position="127"/>
    </location>
</feature>
<accession>A0A2V1P3D4</accession>
<keyword evidence="1" id="KW-0812">Transmembrane</keyword>
<organism evidence="3 4">
    <name type="scientific">Salibaculum griseiflavum</name>
    <dbReference type="NCBI Taxonomy" id="1914409"/>
    <lineage>
        <taxon>Bacteria</taxon>
        <taxon>Pseudomonadati</taxon>
        <taxon>Pseudomonadota</taxon>
        <taxon>Alphaproteobacteria</taxon>
        <taxon>Rhodobacterales</taxon>
        <taxon>Roseobacteraceae</taxon>
        <taxon>Salibaculum</taxon>
    </lineage>
</organism>
<evidence type="ECO:0000313" key="3">
    <source>
        <dbReference type="EMBL" id="PWG15937.1"/>
    </source>
</evidence>